<organism evidence="1 2">
    <name type="scientific">Acinetobacter lwoffii NCTC 5866 = CIP 64.10 = NIPH 512</name>
    <dbReference type="NCBI Taxonomy" id="981327"/>
    <lineage>
        <taxon>Bacteria</taxon>
        <taxon>Pseudomonadati</taxon>
        <taxon>Pseudomonadota</taxon>
        <taxon>Gammaproteobacteria</taxon>
        <taxon>Moraxellales</taxon>
        <taxon>Moraxellaceae</taxon>
        <taxon>Acinetobacter</taxon>
    </lineage>
</organism>
<dbReference type="Proteomes" id="UP000018465">
    <property type="component" value="Unassembled WGS sequence"/>
</dbReference>
<gene>
    <name evidence="1" type="ORF">P800_03202</name>
</gene>
<protein>
    <submittedName>
        <fullName evidence="1">Uncharacterized protein</fullName>
    </submittedName>
</protein>
<accession>A0ABP2Z908</accession>
<keyword evidence="2" id="KW-1185">Reference proteome</keyword>
<proteinExistence type="predicted"/>
<name>A0ABP2Z908_ACILW</name>
<dbReference type="EMBL" id="AYHO01000007">
    <property type="protein sequence ID" value="ESJ93800.1"/>
    <property type="molecule type" value="Genomic_DNA"/>
</dbReference>
<sequence length="242" mass="27232">MREQNHPFFGPSFHAKMANTPSGQFDGAKKIRFVPRRMAAGDAPWLLGRCFIFRNRHAGGSTYHSMVPQGNHPTELSLSRKLSPHVLGDITAIGGRRSGIWFTPDGIHRQLDELRIDFGFCQTMEFNELWPHEYRAVLAQKRWRQQVKQCPRQHRIQDRRYRTVAGIRIRPATTTFVSTTNTGGFIASPPPCTAVSKTHWIPAFAKMTTRKSALYRSAPGLAAPQRLAGPAFGSARDRIPAT</sequence>
<reference evidence="1 2" key="1">
    <citation type="submission" date="2013-10" db="EMBL/GenBank/DDBJ databases">
        <title>The Genome Sequence of Acinetobacter lwoffii NIPH 512.</title>
        <authorList>
            <consortium name="The Broad Institute Genomics Platform"/>
            <consortium name="The Broad Institute Genome Sequencing Center for Infectious Disease"/>
            <person name="Cerqueira G."/>
            <person name="Feldgarden M."/>
            <person name="Courvalin P."/>
            <person name="Grillot-Courvalin C."/>
            <person name="Clermont D."/>
            <person name="Rocha E."/>
            <person name="Yoon E.-J."/>
            <person name="Nemec A."/>
            <person name="Young S.K."/>
            <person name="Zeng Q."/>
            <person name="Gargeya S."/>
            <person name="Fitzgerald M."/>
            <person name="Abouelleil A."/>
            <person name="Alvarado L."/>
            <person name="Berlin A.M."/>
            <person name="Chapman S.B."/>
            <person name="Gainer-Dewar J."/>
            <person name="Goldberg J."/>
            <person name="Gnerre S."/>
            <person name="Griggs A."/>
            <person name="Gujja S."/>
            <person name="Hansen M."/>
            <person name="Howarth C."/>
            <person name="Imamovic A."/>
            <person name="Ireland A."/>
            <person name="Larimer J."/>
            <person name="McCowan C."/>
            <person name="Murphy C."/>
            <person name="Pearson M."/>
            <person name="Poon T.W."/>
            <person name="Priest M."/>
            <person name="Roberts A."/>
            <person name="Saif S."/>
            <person name="Shea T."/>
            <person name="Sykes S."/>
            <person name="Wortman J."/>
            <person name="Nusbaum C."/>
            <person name="Birren B."/>
        </authorList>
    </citation>
    <scope>NUCLEOTIDE SEQUENCE [LARGE SCALE GENOMIC DNA]</scope>
    <source>
        <strain evidence="1 2">NIPH 512</strain>
    </source>
</reference>
<evidence type="ECO:0000313" key="1">
    <source>
        <dbReference type="EMBL" id="ESJ93800.1"/>
    </source>
</evidence>
<comment type="caution">
    <text evidence="1">The sequence shown here is derived from an EMBL/GenBank/DDBJ whole genome shotgun (WGS) entry which is preliminary data.</text>
</comment>
<evidence type="ECO:0000313" key="2">
    <source>
        <dbReference type="Proteomes" id="UP000018465"/>
    </source>
</evidence>